<dbReference type="Pfam" id="PF01764">
    <property type="entry name" value="Lipase_3"/>
    <property type="match status" value="1"/>
</dbReference>
<organism evidence="4 5">
    <name type="scientific">Acer negundo</name>
    <name type="common">Box elder</name>
    <dbReference type="NCBI Taxonomy" id="4023"/>
    <lineage>
        <taxon>Eukaryota</taxon>
        <taxon>Viridiplantae</taxon>
        <taxon>Streptophyta</taxon>
        <taxon>Embryophyta</taxon>
        <taxon>Tracheophyta</taxon>
        <taxon>Spermatophyta</taxon>
        <taxon>Magnoliopsida</taxon>
        <taxon>eudicotyledons</taxon>
        <taxon>Gunneridae</taxon>
        <taxon>Pentapetalae</taxon>
        <taxon>rosids</taxon>
        <taxon>malvids</taxon>
        <taxon>Sapindales</taxon>
        <taxon>Sapindaceae</taxon>
        <taxon>Hippocastanoideae</taxon>
        <taxon>Acereae</taxon>
        <taxon>Acer</taxon>
    </lineage>
</organism>
<dbReference type="GO" id="GO:0016787">
    <property type="term" value="F:hydrolase activity"/>
    <property type="evidence" value="ECO:0007669"/>
    <property type="project" value="UniProtKB-KW"/>
</dbReference>
<accession>A0AAD5IYE9</accession>
<reference evidence="4" key="2">
    <citation type="submission" date="2023-02" db="EMBL/GenBank/DDBJ databases">
        <authorList>
            <person name="Swenson N.G."/>
            <person name="Wegrzyn J.L."/>
            <person name="Mcevoy S.L."/>
        </authorList>
    </citation>
    <scope>NUCLEOTIDE SEQUENCE</scope>
    <source>
        <strain evidence="4">91603</strain>
        <tissue evidence="4">Leaf</tissue>
    </source>
</reference>
<keyword evidence="1" id="KW-0378">Hydrolase</keyword>
<dbReference type="EMBL" id="JAJSOW010000101">
    <property type="protein sequence ID" value="KAI9180836.1"/>
    <property type="molecule type" value="Genomic_DNA"/>
</dbReference>
<reference evidence="4" key="1">
    <citation type="journal article" date="2022" name="Plant J.">
        <title>Strategies of tolerance reflected in two North American maple genomes.</title>
        <authorList>
            <person name="McEvoy S.L."/>
            <person name="Sezen U.U."/>
            <person name="Trouern-Trend A."/>
            <person name="McMahon S.M."/>
            <person name="Schaberg P.G."/>
            <person name="Yang J."/>
            <person name="Wegrzyn J.L."/>
            <person name="Swenson N.G."/>
        </authorList>
    </citation>
    <scope>NUCLEOTIDE SEQUENCE</scope>
    <source>
        <strain evidence="4">91603</strain>
    </source>
</reference>
<dbReference type="InterPro" id="IPR002921">
    <property type="entry name" value="Fungal_lipase-type"/>
</dbReference>
<dbReference type="SUPFAM" id="SSF53474">
    <property type="entry name" value="alpha/beta-Hydrolases"/>
    <property type="match status" value="1"/>
</dbReference>
<dbReference type="AlphaFoldDB" id="A0AAD5IYE9"/>
<dbReference type="Gene3D" id="3.40.50.1820">
    <property type="entry name" value="alpha/beta hydrolase"/>
    <property type="match status" value="1"/>
</dbReference>
<name>A0AAD5IYE9_ACENE</name>
<dbReference type="InterPro" id="IPR005592">
    <property type="entry name" value="Mono/diacylglycerol_lipase_N"/>
</dbReference>
<feature type="domain" description="Fungal lipase-type" evidence="2">
    <location>
        <begin position="230"/>
        <end position="365"/>
    </location>
</feature>
<sequence length="578" mass="65810">MEIPANQRMERQESLAREHSVESKAVLERAVALDIPLSYSSLNYGTSLDILLSYSPSNYGTFHGMEEGETSDRSSEQISFLSSKKWRDSWDGFSTTVASGIWNLKSIRRRRFWNGFDQQASMSIVCCIPILEGVYCLACTRWVWKKCLYTAGHESENWGLATFEEFMPIPHHCRLILAVYEDDLRNPIWAPPRGYGINPDWVLLRKDYEETQCRVPPYMIYLDHDNSDIVLVVRGLNLAKEADYAVLLDNKLGQAKFDGGYVHNGLLKAAQWLFDAECEFLRGLVEKNPNYTLTFTGHSLGAGVVTLLVLVLVQNLDKLGNIDRKKIRCFAMAPTRCMSLNLAVRYADIINSVVLQDDFLPRTTTALDNLFKSLFCLPCLLCLMCLKDTCTFENMLKDPRRLYAPGRLYHIVERKLFRLGRFPPVVRTAVPVDGRFEHIVISCNATSDHAIIWIERESQMALDLMLEKDHIMEIPANQRMERQESLAREHSVEYKAALERAVALDIPLSYSPPNYGTFHDMEEGETSDRSSEQISFLSSKKLKDSWDGFVGRLFDVNESGQMVFKTSASGSSQNSCCK</sequence>
<evidence type="ECO:0000313" key="5">
    <source>
        <dbReference type="Proteomes" id="UP001064489"/>
    </source>
</evidence>
<dbReference type="CDD" id="cd00519">
    <property type="entry name" value="Lipase_3"/>
    <property type="match status" value="1"/>
</dbReference>
<dbReference type="Pfam" id="PF03893">
    <property type="entry name" value="Lipase3_N"/>
    <property type="match status" value="1"/>
</dbReference>
<dbReference type="Proteomes" id="UP001064489">
    <property type="component" value="Chromosome 4"/>
</dbReference>
<evidence type="ECO:0000313" key="4">
    <source>
        <dbReference type="EMBL" id="KAI9180836.1"/>
    </source>
</evidence>
<evidence type="ECO:0000259" key="2">
    <source>
        <dbReference type="Pfam" id="PF01764"/>
    </source>
</evidence>
<dbReference type="PANTHER" id="PTHR46398">
    <property type="entry name" value="ALPHA/BETA-HYDROLASES SUPERFAMILY PROTEIN"/>
    <property type="match status" value="1"/>
</dbReference>
<evidence type="ECO:0000259" key="3">
    <source>
        <dbReference type="Pfam" id="PF03893"/>
    </source>
</evidence>
<dbReference type="GO" id="GO:0016042">
    <property type="term" value="P:lipid catabolic process"/>
    <property type="evidence" value="ECO:0007669"/>
    <property type="project" value="InterPro"/>
</dbReference>
<comment type="caution">
    <text evidence="4">The sequence shown here is derived from an EMBL/GenBank/DDBJ whole genome shotgun (WGS) entry which is preliminary data.</text>
</comment>
<dbReference type="InterPro" id="IPR029058">
    <property type="entry name" value="AB_hydrolase_fold"/>
</dbReference>
<keyword evidence="5" id="KW-1185">Reference proteome</keyword>
<dbReference type="PANTHER" id="PTHR46398:SF5">
    <property type="entry name" value="ALPHA_BETA-HYDROLASES SUPERFAMILY PROTEIN"/>
    <property type="match status" value="1"/>
</dbReference>
<protein>
    <submittedName>
        <fullName evidence="4">Uncharacterized protein</fullName>
    </submittedName>
</protein>
<proteinExistence type="predicted"/>
<gene>
    <name evidence="4" type="ORF">LWI28_008617</name>
</gene>
<feature type="domain" description="Mono-/di-acylglycerol lipase N-terminal" evidence="3">
    <location>
        <begin position="131"/>
        <end position="196"/>
    </location>
</feature>
<evidence type="ECO:0000256" key="1">
    <source>
        <dbReference type="ARBA" id="ARBA00022801"/>
    </source>
</evidence>